<proteinExistence type="predicted"/>
<gene>
    <name evidence="2" type="primary">yyaP_4</name>
    <name evidence="2" type="ORF">NRB56_42570</name>
</gene>
<comment type="caution">
    <text evidence="2">The sequence shown here is derived from an EMBL/GenBank/DDBJ whole genome shotgun (WGS) entry which is preliminary data.</text>
</comment>
<dbReference type="GO" id="GO:0009231">
    <property type="term" value="P:riboflavin biosynthetic process"/>
    <property type="evidence" value="ECO:0007669"/>
    <property type="project" value="InterPro"/>
</dbReference>
<dbReference type="InterPro" id="IPR024072">
    <property type="entry name" value="DHFR-like_dom_sf"/>
</dbReference>
<dbReference type="PANTHER" id="PTHR38011:SF11">
    <property type="entry name" value="2,5-DIAMINO-6-RIBOSYLAMINO-4(3H)-PYRIMIDINONE 5'-PHOSPHATE REDUCTASE"/>
    <property type="match status" value="1"/>
</dbReference>
<dbReference type="InterPro" id="IPR002734">
    <property type="entry name" value="RibDG_C"/>
</dbReference>
<accession>A0A7K0DSD3</accession>
<evidence type="ECO:0000313" key="3">
    <source>
        <dbReference type="Proteomes" id="UP000431401"/>
    </source>
</evidence>
<dbReference type="GO" id="GO:0008703">
    <property type="term" value="F:5-amino-6-(5-phosphoribosylamino)uracil reductase activity"/>
    <property type="evidence" value="ECO:0007669"/>
    <property type="project" value="InterPro"/>
</dbReference>
<dbReference type="Proteomes" id="UP000431401">
    <property type="component" value="Unassembled WGS sequence"/>
</dbReference>
<dbReference type="AlphaFoldDB" id="A0A7K0DSD3"/>
<organism evidence="2 3">
    <name type="scientific">Nocardia aurantia</name>
    <dbReference type="NCBI Taxonomy" id="2585199"/>
    <lineage>
        <taxon>Bacteria</taxon>
        <taxon>Bacillati</taxon>
        <taxon>Actinomycetota</taxon>
        <taxon>Actinomycetes</taxon>
        <taxon>Mycobacteriales</taxon>
        <taxon>Nocardiaceae</taxon>
        <taxon>Nocardia</taxon>
    </lineage>
</organism>
<dbReference type="SUPFAM" id="SSF53597">
    <property type="entry name" value="Dihydrofolate reductase-like"/>
    <property type="match status" value="1"/>
</dbReference>
<dbReference type="InterPro" id="IPR050765">
    <property type="entry name" value="Riboflavin_Biosynth_HTPR"/>
</dbReference>
<evidence type="ECO:0000259" key="1">
    <source>
        <dbReference type="Pfam" id="PF01872"/>
    </source>
</evidence>
<evidence type="ECO:0000313" key="2">
    <source>
        <dbReference type="EMBL" id="MQY28673.1"/>
    </source>
</evidence>
<keyword evidence="3" id="KW-1185">Reference proteome</keyword>
<name>A0A7K0DSD3_9NOCA</name>
<dbReference type="EMBL" id="WEGI01000009">
    <property type="protein sequence ID" value="MQY28673.1"/>
    <property type="molecule type" value="Genomic_DNA"/>
</dbReference>
<protein>
    <recommendedName>
        <fullName evidence="1">Bacterial bifunctional deaminase-reductase C-terminal domain-containing protein</fullName>
    </recommendedName>
</protein>
<dbReference type="Gene3D" id="3.40.430.10">
    <property type="entry name" value="Dihydrofolate Reductase, subunit A"/>
    <property type="match status" value="1"/>
</dbReference>
<dbReference type="RefSeq" id="WP_153344818.1">
    <property type="nucleotide sequence ID" value="NZ_WEGI01000009.1"/>
</dbReference>
<dbReference type="Pfam" id="PF01872">
    <property type="entry name" value="RibD_C"/>
    <property type="match status" value="1"/>
</dbReference>
<sequence length="179" mass="19913">MRTLCAAAFLSFDGVAESPGDWMRPYLTPAIDEEMLDLLDESEAFLFGRNTFQEMAGRWQHSSGPMADLYNATPKYVVSNTLRLPQWRNSRVLADPVTDGVRELKAGGEGQLLVIGSPELVRRLTAADLIDEYRFLLAPLILGKGKRLFPDGIHLPLTLADAKIYESGVTQLRYTPARS</sequence>
<reference evidence="2 3" key="1">
    <citation type="submission" date="2019-10" db="EMBL/GenBank/DDBJ databases">
        <title>Nocardia macrotermitis sp. nov. and Nocardia aurantia sp. nov., isolated from the gut of fungus growing-termite Macrotermes natalensis.</title>
        <authorList>
            <person name="Benndorf R."/>
            <person name="Schwitalla J."/>
            <person name="Martin K."/>
            <person name="De Beer W."/>
            <person name="Kaster A.-K."/>
            <person name="Vollmers J."/>
            <person name="Poulsen M."/>
            <person name="Beemelmanns C."/>
        </authorList>
    </citation>
    <scope>NUCLEOTIDE SEQUENCE [LARGE SCALE GENOMIC DNA]</scope>
    <source>
        <strain evidence="2 3">RB56</strain>
    </source>
</reference>
<dbReference type="PANTHER" id="PTHR38011">
    <property type="entry name" value="DIHYDROFOLATE REDUCTASE FAMILY PROTEIN (AFU_ORTHOLOGUE AFUA_8G06820)"/>
    <property type="match status" value="1"/>
</dbReference>
<dbReference type="OrthoDB" id="7342392at2"/>
<feature type="domain" description="Bacterial bifunctional deaminase-reductase C-terminal" evidence="1">
    <location>
        <begin position="3"/>
        <end position="166"/>
    </location>
</feature>